<evidence type="ECO:0000256" key="17">
    <source>
        <dbReference type="ARBA" id="ARBA00023319"/>
    </source>
</evidence>
<dbReference type="InterPro" id="IPR050440">
    <property type="entry name" value="Laminin/Netrin_ECM"/>
</dbReference>
<dbReference type="GO" id="GO:0048731">
    <property type="term" value="P:system development"/>
    <property type="evidence" value="ECO:0007669"/>
    <property type="project" value="UniProtKB-ARBA"/>
</dbReference>
<feature type="disulfide bond" evidence="18">
    <location>
        <begin position="960"/>
        <end position="975"/>
    </location>
</feature>
<dbReference type="SMART" id="SM00408">
    <property type="entry name" value="IGc2"/>
    <property type="match status" value="2"/>
</dbReference>
<evidence type="ECO:0000313" key="25">
    <source>
        <dbReference type="EMBL" id="ULU04741.1"/>
    </source>
</evidence>
<keyword evidence="11" id="KW-1133">Transmembrane helix</keyword>
<dbReference type="InterPro" id="IPR013783">
    <property type="entry name" value="Ig-like_fold"/>
</dbReference>
<dbReference type="Pfam" id="PF00052">
    <property type="entry name" value="Laminin_B"/>
    <property type="match status" value="2"/>
</dbReference>
<dbReference type="SMART" id="SM00409">
    <property type="entry name" value="IG"/>
    <property type="match status" value="3"/>
</dbReference>
<dbReference type="SUPFAM" id="SSF57196">
    <property type="entry name" value="EGF/Laminin"/>
    <property type="match status" value="3"/>
</dbReference>
<dbReference type="GO" id="GO:0016020">
    <property type="term" value="C:membrane"/>
    <property type="evidence" value="ECO:0007669"/>
    <property type="project" value="UniProtKB-SubCell"/>
</dbReference>
<evidence type="ECO:0000256" key="18">
    <source>
        <dbReference type="PROSITE-ProRule" id="PRU00124"/>
    </source>
</evidence>
<feature type="disulfide bond" evidence="18">
    <location>
        <begin position="334"/>
        <end position="349"/>
    </location>
</feature>
<dbReference type="InterPro" id="IPR002172">
    <property type="entry name" value="LDrepeatLR_classA_rpt"/>
</dbReference>
<evidence type="ECO:0000256" key="14">
    <source>
        <dbReference type="ARBA" id="ARBA00023170"/>
    </source>
</evidence>
<evidence type="ECO:0000256" key="4">
    <source>
        <dbReference type="ARBA" id="ARBA00022525"/>
    </source>
</evidence>
<evidence type="ECO:0000256" key="10">
    <source>
        <dbReference type="ARBA" id="ARBA00022974"/>
    </source>
</evidence>
<dbReference type="Pfam" id="PF00053">
    <property type="entry name" value="EGF_laminin"/>
    <property type="match status" value="4"/>
</dbReference>
<dbReference type="FunFam" id="2.170.300.10:FF:000012">
    <property type="entry name" value="Heparan sulfate proteoglycan 2"/>
    <property type="match status" value="1"/>
</dbReference>
<keyword evidence="16 19" id="KW-0424">Laminin EGF-like domain</keyword>
<feature type="disulfide bond" evidence="18">
    <location>
        <begin position="721"/>
        <end position="739"/>
    </location>
</feature>
<evidence type="ECO:0000256" key="2">
    <source>
        <dbReference type="ARBA" id="ARBA00004302"/>
    </source>
</evidence>
<dbReference type="GO" id="GO:0030154">
    <property type="term" value="P:cell differentiation"/>
    <property type="evidence" value="ECO:0007669"/>
    <property type="project" value="UniProtKB-ARBA"/>
</dbReference>
<evidence type="ECO:0000256" key="15">
    <source>
        <dbReference type="ARBA" id="ARBA00023180"/>
    </source>
</evidence>
<evidence type="ECO:0000256" key="11">
    <source>
        <dbReference type="ARBA" id="ARBA00022989"/>
    </source>
</evidence>
<dbReference type="SMART" id="SM00180">
    <property type="entry name" value="EGF_Lam"/>
    <property type="match status" value="5"/>
</dbReference>
<keyword evidence="13 19" id="KW-1015">Disulfide bond</keyword>
<dbReference type="SUPFAM" id="SSF57424">
    <property type="entry name" value="LDL receptor-like module"/>
    <property type="match status" value="10"/>
</dbReference>
<feature type="disulfide bond" evidence="18">
    <location>
        <begin position="125"/>
        <end position="137"/>
    </location>
</feature>
<feature type="signal peptide" evidence="21">
    <location>
        <begin position="1"/>
        <end position="16"/>
    </location>
</feature>
<dbReference type="Gene3D" id="2.10.25.10">
    <property type="entry name" value="Laminin"/>
    <property type="match status" value="4"/>
</dbReference>
<feature type="disulfide bond" evidence="18">
    <location>
        <begin position="434"/>
        <end position="449"/>
    </location>
</feature>
<evidence type="ECO:0000256" key="16">
    <source>
        <dbReference type="ARBA" id="ARBA00023292"/>
    </source>
</evidence>
<keyword evidence="17" id="KW-0393">Immunoglobulin domain</keyword>
<dbReference type="Gene3D" id="4.10.400.10">
    <property type="entry name" value="Low-density Lipoprotein Receptor"/>
    <property type="match status" value="9"/>
</dbReference>
<evidence type="ECO:0000259" key="23">
    <source>
        <dbReference type="PROSITE" id="PS50835"/>
    </source>
</evidence>
<dbReference type="PROSITE" id="PS50835">
    <property type="entry name" value="IG_LIKE"/>
    <property type="match status" value="2"/>
</dbReference>
<feature type="disulfide bond" evidence="19">
    <location>
        <begin position="1784"/>
        <end position="1793"/>
    </location>
</feature>
<dbReference type="InterPro" id="IPR036055">
    <property type="entry name" value="LDL_receptor-like_sf"/>
</dbReference>
<dbReference type="InterPro" id="IPR000034">
    <property type="entry name" value="Laminin_IV"/>
</dbReference>
<dbReference type="InterPro" id="IPR002049">
    <property type="entry name" value="LE_dom"/>
</dbReference>
<evidence type="ECO:0000256" key="5">
    <source>
        <dbReference type="ARBA" id="ARBA00022530"/>
    </source>
</evidence>
<feature type="compositionally biased region" description="Basic residues" evidence="20">
    <location>
        <begin position="1907"/>
        <end position="1924"/>
    </location>
</feature>
<feature type="disulfide bond" evidence="18">
    <location>
        <begin position="907"/>
        <end position="925"/>
    </location>
</feature>
<feature type="region of interest" description="Disordered" evidence="20">
    <location>
        <begin position="460"/>
        <end position="491"/>
    </location>
</feature>
<dbReference type="FunFam" id="4.10.400.10:FF:000045">
    <property type="entry name" value="Low-density lipoprotein receptor-related protein 2"/>
    <property type="match status" value="1"/>
</dbReference>
<feature type="compositionally biased region" description="Low complexity" evidence="20">
    <location>
        <begin position="638"/>
        <end position="651"/>
    </location>
</feature>
<dbReference type="PROSITE" id="PS01248">
    <property type="entry name" value="EGF_LAM_1"/>
    <property type="match status" value="3"/>
</dbReference>
<dbReference type="CDD" id="cd00112">
    <property type="entry name" value="LDLa"/>
    <property type="match status" value="9"/>
</dbReference>
<dbReference type="Pfam" id="PF00057">
    <property type="entry name" value="Ldl_recept_a"/>
    <property type="match status" value="9"/>
</dbReference>
<evidence type="ECO:0000256" key="9">
    <source>
        <dbReference type="ARBA" id="ARBA00022869"/>
    </source>
</evidence>
<dbReference type="PROSITE" id="PS50068">
    <property type="entry name" value="LDLRA_2"/>
    <property type="match status" value="10"/>
</dbReference>
<organism evidence="25 26">
    <name type="scientific">Caenorhabditis briggsae</name>
    <dbReference type="NCBI Taxonomy" id="6238"/>
    <lineage>
        <taxon>Eukaryota</taxon>
        <taxon>Metazoa</taxon>
        <taxon>Ecdysozoa</taxon>
        <taxon>Nematoda</taxon>
        <taxon>Chromadorea</taxon>
        <taxon>Rhabditida</taxon>
        <taxon>Rhabditina</taxon>
        <taxon>Rhabditomorpha</taxon>
        <taxon>Rhabditoidea</taxon>
        <taxon>Rhabditidae</taxon>
        <taxon>Peloderinae</taxon>
        <taxon>Caenorhabditis</taxon>
    </lineage>
</organism>
<dbReference type="InterPro" id="IPR003599">
    <property type="entry name" value="Ig_sub"/>
</dbReference>
<feature type="region of interest" description="Disordered" evidence="20">
    <location>
        <begin position="1889"/>
        <end position="1924"/>
    </location>
</feature>
<feature type="disulfide bond" evidence="18">
    <location>
        <begin position="714"/>
        <end position="726"/>
    </location>
</feature>
<feature type="disulfide bond" evidence="18">
    <location>
        <begin position="733"/>
        <end position="748"/>
    </location>
</feature>
<dbReference type="FunFam" id="2.10.25.10:FF:000552">
    <property type="entry name" value="Basement membrane proteoglycan"/>
    <property type="match status" value="1"/>
</dbReference>
<feature type="domain" description="Laminin IV type A" evidence="24">
    <location>
        <begin position="1501"/>
        <end position="1675"/>
    </location>
</feature>
<feature type="disulfide bond" evidence="18">
    <location>
        <begin position="948"/>
        <end position="966"/>
    </location>
</feature>
<evidence type="ECO:0000256" key="8">
    <source>
        <dbReference type="ARBA" id="ARBA00022737"/>
    </source>
</evidence>
<keyword evidence="5" id="KW-0272">Extracellular matrix</keyword>
<feature type="compositionally biased region" description="Acidic residues" evidence="20">
    <location>
        <begin position="783"/>
        <end position="792"/>
    </location>
</feature>
<feature type="disulfide bond" evidence="18">
    <location>
        <begin position="900"/>
        <end position="912"/>
    </location>
</feature>
<dbReference type="Gene3D" id="2.60.40.10">
    <property type="entry name" value="Immunoglobulins"/>
    <property type="match status" value="3"/>
</dbReference>
<feature type="disulfide bond" evidence="18">
    <location>
        <begin position="941"/>
        <end position="953"/>
    </location>
</feature>
<feature type="domain" description="Laminin IV type A" evidence="24">
    <location>
        <begin position="1211"/>
        <end position="1387"/>
    </location>
</feature>
<feature type="disulfide bond" evidence="18">
    <location>
        <begin position="275"/>
        <end position="287"/>
    </location>
</feature>
<keyword evidence="15" id="KW-0325">Glycoprotein</keyword>
<dbReference type="GO" id="GO:0048513">
    <property type="term" value="P:animal organ development"/>
    <property type="evidence" value="ECO:0007669"/>
    <property type="project" value="UniProtKB-ARBA"/>
</dbReference>
<feature type="domain" description="Laminin EGF-like" evidence="22">
    <location>
        <begin position="1388"/>
        <end position="1474"/>
    </location>
</feature>
<dbReference type="PRINTS" id="PR00261">
    <property type="entry name" value="LDLRECEPTOR"/>
</dbReference>
<dbReference type="FunFam" id="2.10.25.10:FF:000106">
    <property type="entry name" value="Heparan sulfate proteoglycan 2"/>
    <property type="match status" value="1"/>
</dbReference>
<evidence type="ECO:0000256" key="21">
    <source>
        <dbReference type="SAM" id="SignalP"/>
    </source>
</evidence>
<feature type="domain" description="Ig-like" evidence="23">
    <location>
        <begin position="770"/>
        <end position="879"/>
    </location>
</feature>
<dbReference type="PROSITE" id="PS01209">
    <property type="entry name" value="LDLRA_1"/>
    <property type="match status" value="6"/>
</dbReference>
<evidence type="ECO:0008006" key="27">
    <source>
        <dbReference type="Google" id="ProtNLM"/>
    </source>
</evidence>
<comment type="subcellular location">
    <subcellularLocation>
        <location evidence="3">Endomembrane system</location>
    </subcellularLocation>
    <subcellularLocation>
        <location evidence="1">Membrane</location>
        <topology evidence="1">Single-pass membrane protein</topology>
    </subcellularLocation>
    <subcellularLocation>
        <location evidence="2">Secreted</location>
        <location evidence="2">Extracellular space</location>
        <location evidence="2">Extracellular matrix</location>
        <location evidence="2">Basement membrane</location>
    </subcellularLocation>
</comment>
<feature type="region of interest" description="Disordered" evidence="20">
    <location>
        <begin position="529"/>
        <end position="560"/>
    </location>
</feature>
<feature type="region of interest" description="Disordered" evidence="20">
    <location>
        <begin position="1116"/>
        <end position="1135"/>
    </location>
</feature>
<evidence type="ECO:0000256" key="7">
    <source>
        <dbReference type="ARBA" id="ARBA00022729"/>
    </source>
</evidence>
<feature type="region of interest" description="Disordered" evidence="20">
    <location>
        <begin position="742"/>
        <end position="792"/>
    </location>
</feature>
<feature type="chain" id="PRO_5042269449" description="Basement membrane proteoglycan" evidence="21">
    <location>
        <begin position="17"/>
        <end position="1924"/>
    </location>
</feature>
<feature type="disulfide bond" evidence="19">
    <location>
        <begin position="1445"/>
        <end position="1454"/>
    </location>
</feature>
<feature type="domain" description="Laminin EGF-like" evidence="22">
    <location>
        <begin position="1709"/>
        <end position="1758"/>
    </location>
</feature>
<feature type="disulfide bond" evidence="18">
    <location>
        <begin position="919"/>
        <end position="934"/>
    </location>
</feature>
<feature type="disulfide bond" evidence="18">
    <location>
        <begin position="1004"/>
        <end position="1019"/>
    </location>
</feature>
<feature type="region of interest" description="Disordered" evidence="20">
    <location>
        <begin position="609"/>
        <end position="696"/>
    </location>
</feature>
<evidence type="ECO:0000256" key="19">
    <source>
        <dbReference type="PROSITE-ProRule" id="PRU00460"/>
    </source>
</evidence>
<keyword evidence="14" id="KW-0675">Receptor</keyword>
<evidence type="ECO:0000256" key="1">
    <source>
        <dbReference type="ARBA" id="ARBA00004167"/>
    </source>
</evidence>
<evidence type="ECO:0000256" key="3">
    <source>
        <dbReference type="ARBA" id="ARBA00004308"/>
    </source>
</evidence>
<keyword evidence="12" id="KW-0472">Membrane</keyword>
<keyword evidence="7 21" id="KW-0732">Signal</keyword>
<dbReference type="SUPFAM" id="SSF48726">
    <property type="entry name" value="Immunoglobulin"/>
    <property type="match status" value="3"/>
</dbReference>
<feature type="compositionally biased region" description="Polar residues" evidence="20">
    <location>
        <begin position="685"/>
        <end position="696"/>
    </location>
</feature>
<gene>
    <name evidence="25" type="ORF">L3Y34_017478</name>
</gene>
<feature type="disulfide bond" evidence="18">
    <location>
        <begin position="518"/>
        <end position="533"/>
    </location>
</feature>
<dbReference type="EMBL" id="CP090892">
    <property type="protein sequence ID" value="ULU04741.1"/>
    <property type="molecule type" value="Genomic_DNA"/>
</dbReference>
<dbReference type="InterPro" id="IPR007110">
    <property type="entry name" value="Ig-like_dom"/>
</dbReference>
<feature type="compositionally biased region" description="Polar residues" evidence="20">
    <location>
        <begin position="1891"/>
        <end position="1903"/>
    </location>
</feature>
<name>A0AAE9DHK8_CAEBR</name>
<dbReference type="SMART" id="SM00281">
    <property type="entry name" value="LamB"/>
    <property type="match status" value="2"/>
</dbReference>
<dbReference type="PROSITE" id="PS50027">
    <property type="entry name" value="EGF_LAM_2"/>
    <property type="match status" value="3"/>
</dbReference>
<feature type="disulfide bond" evidence="18">
    <location>
        <begin position="415"/>
        <end position="427"/>
    </location>
</feature>
<evidence type="ECO:0000259" key="22">
    <source>
        <dbReference type="PROSITE" id="PS50027"/>
    </source>
</evidence>
<evidence type="ECO:0000256" key="13">
    <source>
        <dbReference type="ARBA" id="ARBA00023157"/>
    </source>
</evidence>
<keyword evidence="10" id="KW-0654">Proteoglycan</keyword>
<reference evidence="25 26" key="1">
    <citation type="submission" date="2022-05" db="EMBL/GenBank/DDBJ databases">
        <title>Chromosome-level reference genomes for two strains of Caenorhabditis briggsae: an improved platform for comparative genomics.</title>
        <authorList>
            <person name="Stevens L."/>
            <person name="Andersen E.C."/>
        </authorList>
    </citation>
    <scope>NUCLEOTIDE SEQUENCE [LARGE SCALE GENOMIC DNA]</scope>
    <source>
        <strain evidence="25">QX1410_ONT</strain>
        <tissue evidence="25">Whole-organism</tissue>
    </source>
</reference>
<evidence type="ECO:0000256" key="20">
    <source>
        <dbReference type="SAM" id="MobiDB-lite"/>
    </source>
</evidence>
<feature type="disulfide bond" evidence="18">
    <location>
        <begin position="294"/>
        <end position="309"/>
    </location>
</feature>
<dbReference type="Proteomes" id="UP000827892">
    <property type="component" value="Chromosome II"/>
</dbReference>
<keyword evidence="6" id="KW-0812">Transmembrane</keyword>
<feature type="compositionally biased region" description="Acidic residues" evidence="20">
    <location>
        <begin position="529"/>
        <end position="540"/>
    </location>
</feature>
<dbReference type="FunFam" id="2.10.25.10:FF:000700">
    <property type="entry name" value="Basement membrane proteoglycan"/>
    <property type="match status" value="1"/>
</dbReference>
<dbReference type="CDD" id="cd05743">
    <property type="entry name" value="Ig_Perlecan_like"/>
    <property type="match status" value="1"/>
</dbReference>
<dbReference type="CDD" id="cd00055">
    <property type="entry name" value="EGF_Lam"/>
    <property type="match status" value="4"/>
</dbReference>
<dbReference type="PANTHER" id="PTHR10574:SF406">
    <property type="entry name" value="LAMININ SUBUNIT ALPHA 5"/>
    <property type="match status" value="1"/>
</dbReference>
<feature type="compositionally biased region" description="Basic and acidic residues" evidence="20">
    <location>
        <begin position="652"/>
        <end position="682"/>
    </location>
</feature>
<feature type="disulfide bond" evidence="18">
    <location>
        <begin position="422"/>
        <end position="440"/>
    </location>
</feature>
<dbReference type="PROSITE" id="PS51115">
    <property type="entry name" value="LAMININ_IVA"/>
    <property type="match status" value="2"/>
</dbReference>
<dbReference type="InterPro" id="IPR056863">
    <property type="entry name" value="LMN_ATRN_NET-like_EGF"/>
</dbReference>
<dbReference type="InterPro" id="IPR003598">
    <property type="entry name" value="Ig_sub2"/>
</dbReference>
<protein>
    <recommendedName>
        <fullName evidence="27">Basement membrane proteoglycan</fullName>
    </recommendedName>
</protein>
<feature type="compositionally biased region" description="Basic residues" evidence="20">
    <location>
        <begin position="623"/>
        <end position="637"/>
    </location>
</feature>
<evidence type="ECO:0000256" key="12">
    <source>
        <dbReference type="ARBA" id="ARBA00023136"/>
    </source>
</evidence>
<accession>A0AAE9DHK8</accession>
<dbReference type="Gene3D" id="4.10.1220.10">
    <property type="entry name" value="EGF-type module"/>
    <property type="match status" value="1"/>
</dbReference>
<dbReference type="GO" id="GO:0005604">
    <property type="term" value="C:basement membrane"/>
    <property type="evidence" value="ECO:0007669"/>
    <property type="project" value="UniProtKB-SubCell"/>
</dbReference>
<sequence>MAFSLFSVVSLTVIYRLTINFPELPYTAELKNLESEEFLVNSKHIAHEIQHLVKDLEGKHTARVVDFKYHKIIGSLVYVDLYAEKESPRVSDVLLSAIKSGKIGNLTVSDEGFELHVVRDSSTACAATEFTCLDKTCIPADQRCDGRRDCPDGSDEHKDHGKCKQHQPIIHQTEKIVFAQKHGSIHLSASIDNSVKDSQIAWSKDSVLLGVGSLTLAEDGRVTVYKKGDKHHLHIQNATDSDDGTYKMIIQGMNVEADFEVRITSDHLAIESDECPSGERSCKSGHCLPVSQFCDRRVQCPDGDDEENCSEVQCKSNEFRCESTNVCVPTVVVCDGWKDCHDGSDEKTCSHPRKTYKPHHNHVKVNAMCQDGSEPEFSLHGSSYCWSNKVCPSLTECVHGLCCPISKTRKRQSECLEGQFKCNTGQCIEDSQKCNRKYDCADGSDETTCDYYLAVQKYHEQQERQDSQPAPTHAPSHHQQPPPPASTEEQSDNLVCNDQEFRCPYLAQTRCFHYDKLCDGVDDCGDGSDETNCDSNEDQDQPAAPIPPPAPAPASAEKMSGRCSERQFECKRDGKCIDKTLECNHKYDCEDGSDETECEYFKAAMARRGESSTVSTTTEQQHHQQHHQQQHQGHHQHNQAQQHPAQPAQPSHDAHEEHRRRLEEHHRREEEHRRRQKEESRARAHQQSLLHASQVESTEVTFHDEYDGDSGVGCLEHEFQCAIGECIDKRRVCDTRPDCLDASDEQNCSDRAQPSQPDHHQQHHVAQPPPSLPSAPVNNYPDQDIDSSDETSDVQITVFPSEKEVRDGRDVSFECRARTSDNSVYPTVRWARVGGPLPSSAHDSGGRLTINPVSLSDAGTYICVSDYNGQTVEARATLNVVSYGPQEVSNSNVLRQSGQCMADEKACGNNECVKNDYVCDGEPDCRDRSDEANCPAMSRTCEPNEFKCNNNKCVQKMWLCDGDDDCGDNSDELNCNAKPSDNGCKPTEFQCHDRRQCVPSSFHCDGTNDCHDGSDEVGCVQPTVVDPPQTNLQVPRGSTFSLTCKAVAVPEPYINWRLNWGPVCEPPRCLQTSEGGYGTLTIHDAQPVDQGAYTCEAINVKGRVLATPDCIVRVVDEQPRPQPPPTAPPQRATCDTRGAVSPYPNNYGSCDCKSQVTGPNCDQCKPGAFHLSEKSPEGCLKCFCFGVSNDCRSSGYYRTKDAACDRLMFAGDAEGVTMSDIEERSIDRNAPYSFFKTGYLTFDGTTDGVTKYWRLPQRFLGDKVTAYGGKMEFEIEFAGQGSHSSEPMVVLKGNQNILVHRVRNQEHVLRSDSPVRITVETYETNYEQLNGAAATREDLLMVLADLDAFLIRATHVAHQSSTSLGDVSWEIAVDRYTPDGLALEVEQCVCPPGYLGTSCEDCAPGYERSGHGPYLGTCVPIQPRHQQCGPGALAPTAPAQGQCQCKASVIGPNCDRCAPNSFGLAPANPQGCIPCFCSGVTQQCSASNYRRTSVSIDYARGDRDQLELTTSDSRQPFSPQTRAHVSGQAIEFRSFEEARGQTLYWKLPEKFLGDKVTAYGGVLKYTFKFSGSGSTDQSADVILRGNDIALQYKHREPFHPDRENNVEIKIFETSWQRVDGQQATREHLLMTLADLDTLLIKSTYNDDCTDSQLISVNFEYAEPYGQGLTAAEVEQCICPPGYVGTSCEDCAPGYSRTGGGLYLGLCEKCECNGHASQCDKEYGYCLDCQHNTEGDQCERCKPGFVGDARRGTPNDCQPEATRAPCHCNNHSPRGCDSFGRCLLCEHNTEGTHCERCKKGYYGDATKGSPYDCTPCPCPGASDCYLDNEGQVACRICPAGLEGRLCNECAPGYTRSNKPAGRVCEPIGQVTNEDITFVQKPHEGDFARHSVAHSSSANTHQNTNSSSQRRHRRRRIRVRSRFYHQ</sequence>
<feature type="domain" description="Laminin EGF-like" evidence="22">
    <location>
        <begin position="1765"/>
        <end position="1814"/>
    </location>
</feature>
<dbReference type="Pfam" id="PF24973">
    <property type="entry name" value="EGF_LMN_ATRN"/>
    <property type="match status" value="2"/>
</dbReference>
<feature type="disulfide bond" evidence="18">
    <location>
        <begin position="282"/>
        <end position="300"/>
    </location>
</feature>
<dbReference type="InterPro" id="IPR023415">
    <property type="entry name" value="LDLR_class-A_CS"/>
</dbReference>
<dbReference type="Pfam" id="PF13927">
    <property type="entry name" value="Ig_3"/>
    <property type="match status" value="2"/>
</dbReference>
<dbReference type="SMART" id="SM00192">
    <property type="entry name" value="LDLa"/>
    <property type="match status" value="10"/>
</dbReference>
<dbReference type="GO" id="GO:0005737">
    <property type="term" value="C:cytoplasm"/>
    <property type="evidence" value="ECO:0007669"/>
    <property type="project" value="UniProtKB-ARBA"/>
</dbReference>
<evidence type="ECO:0000256" key="6">
    <source>
        <dbReference type="ARBA" id="ARBA00022692"/>
    </source>
</evidence>
<dbReference type="InterPro" id="IPR036179">
    <property type="entry name" value="Ig-like_dom_sf"/>
</dbReference>
<feature type="compositionally biased region" description="Low complexity" evidence="20">
    <location>
        <begin position="467"/>
        <end position="479"/>
    </location>
</feature>
<comment type="caution">
    <text evidence="19">Lacks conserved residue(s) required for the propagation of feature annotation.</text>
</comment>
<dbReference type="Gene3D" id="2.170.300.10">
    <property type="entry name" value="Tie2 ligand-binding domain superfamily"/>
    <property type="match status" value="1"/>
</dbReference>
<dbReference type="FunFam" id="4.10.400.10:FF:000062">
    <property type="entry name" value="Terribly reduced optic lobes, isoform AI"/>
    <property type="match status" value="1"/>
</dbReference>
<keyword evidence="8" id="KW-0677">Repeat</keyword>
<feature type="disulfide bond" evidence="18">
    <location>
        <begin position="132"/>
        <end position="150"/>
    </location>
</feature>
<keyword evidence="4" id="KW-0964">Secreted</keyword>
<feature type="domain" description="Ig-like" evidence="23">
    <location>
        <begin position="1022"/>
        <end position="1106"/>
    </location>
</feature>
<keyword evidence="9" id="KW-0084">Basement membrane</keyword>
<dbReference type="GO" id="GO:0012505">
    <property type="term" value="C:endomembrane system"/>
    <property type="evidence" value="ECO:0007669"/>
    <property type="project" value="UniProtKB-SubCell"/>
</dbReference>
<evidence type="ECO:0000313" key="26">
    <source>
        <dbReference type="Proteomes" id="UP000827892"/>
    </source>
</evidence>
<dbReference type="PANTHER" id="PTHR10574">
    <property type="entry name" value="NETRIN/LAMININ-RELATED"/>
    <property type="match status" value="1"/>
</dbReference>
<feature type="disulfide bond" evidence="19">
    <location>
        <begin position="1728"/>
        <end position="1737"/>
    </location>
</feature>
<feature type="disulfide bond" evidence="18">
    <location>
        <begin position="583"/>
        <end position="598"/>
    </location>
</feature>
<proteinExistence type="predicted"/>
<evidence type="ECO:0000259" key="24">
    <source>
        <dbReference type="PROSITE" id="PS51115"/>
    </source>
</evidence>